<dbReference type="PANTHER" id="PTHR11552">
    <property type="entry name" value="GLUCOSE-METHANOL-CHOLINE GMC OXIDOREDUCTASE"/>
    <property type="match status" value="1"/>
</dbReference>
<keyword evidence="3" id="KW-0285">Flavoprotein</keyword>
<evidence type="ECO:0000256" key="3">
    <source>
        <dbReference type="ARBA" id="ARBA00022630"/>
    </source>
</evidence>
<sequence length="535" mass="58159">MRYDFVIIGAGSAGGILATRLSQDPARSVLLLEAGPDYPDLEQLPDELKYGYETGGEEPSLRTPGGHPIALANSKHNWQYVAKATDKAPPLPVPRGKVTGGSSAINFSAFFRGIPEDFDNWVLMGNNEWAFEKVLPYFRKLETDVDQHGDYHGSEGPIIVHHANKENWPPAQVAFYNACRAAGFADCVDHNSPGSTGVGPSITNNHNRVRFSTALGYLSESRHRLNLTIKSNCSAHKIIFEGKKATGVLVESAGEYFAVEGEQIILSAGAIGSPQLLMLSGIGPAQHLSELGVQVVQDLPGVGNHLKDHPKVYTTWRISDEYLSNPKRAQRGVALRCSAPGSHLPNDLNITLGAFVSPRANPLDSHGTAQNGELSAEQRIEMMIALLLPESTGSLRLASADPSVQPRLDYNYLDSPFDRDRLREGVRLALGLAEHKDLKPLIGERVEPDGKDLASDEALDDWMMRSATTYSHISGTCKMGPSSDQMAVVDQLGKVRGIENLRVIDASIMPDLVRAAINPTVLMMAERLSDVIMDM</sequence>
<dbReference type="EC" id="1.1.99.1" evidence="6"/>
<dbReference type="SUPFAM" id="SSF54373">
    <property type="entry name" value="FAD-linked reductases, C-terminal domain"/>
    <property type="match status" value="1"/>
</dbReference>
<proteinExistence type="inferred from homology"/>
<reference evidence="6" key="1">
    <citation type="submission" date="2015-10" db="EMBL/GenBank/DDBJ databases">
        <authorList>
            <person name="Gilbert D.G."/>
        </authorList>
    </citation>
    <scope>NUCLEOTIDE SEQUENCE</scope>
</reference>
<evidence type="ECO:0000256" key="2">
    <source>
        <dbReference type="ARBA" id="ARBA00010790"/>
    </source>
</evidence>
<comment type="cofactor">
    <cofactor evidence="1">
        <name>FAD</name>
        <dbReference type="ChEBI" id="CHEBI:57692"/>
    </cofactor>
</comment>
<dbReference type="PIRSF" id="PIRSF000137">
    <property type="entry name" value="Alcohol_oxidase"/>
    <property type="match status" value="1"/>
</dbReference>
<feature type="domain" description="Glucose-methanol-choline oxidoreductase N-terminal" evidence="5">
    <location>
        <begin position="269"/>
        <end position="283"/>
    </location>
</feature>
<dbReference type="InterPro" id="IPR007867">
    <property type="entry name" value="GMC_OxRtase_C"/>
</dbReference>
<dbReference type="PROSITE" id="PS00624">
    <property type="entry name" value="GMC_OXRED_2"/>
    <property type="match status" value="1"/>
</dbReference>
<accession>A0A160VCC7</accession>
<dbReference type="Gene3D" id="3.50.50.60">
    <property type="entry name" value="FAD/NAD(P)-binding domain"/>
    <property type="match status" value="1"/>
</dbReference>
<comment type="similarity">
    <text evidence="2">Belongs to the GMC oxidoreductase family.</text>
</comment>
<dbReference type="InterPro" id="IPR012132">
    <property type="entry name" value="GMC_OxRdtase"/>
</dbReference>
<dbReference type="Pfam" id="PF05199">
    <property type="entry name" value="GMC_oxred_C"/>
    <property type="match status" value="1"/>
</dbReference>
<keyword evidence="6" id="KW-0560">Oxidoreductase</keyword>
<dbReference type="InterPro" id="IPR000172">
    <property type="entry name" value="GMC_OxRdtase_N"/>
</dbReference>
<evidence type="ECO:0000256" key="4">
    <source>
        <dbReference type="ARBA" id="ARBA00022827"/>
    </source>
</evidence>
<organism evidence="6">
    <name type="scientific">hydrothermal vent metagenome</name>
    <dbReference type="NCBI Taxonomy" id="652676"/>
    <lineage>
        <taxon>unclassified sequences</taxon>
        <taxon>metagenomes</taxon>
        <taxon>ecological metagenomes</taxon>
    </lineage>
</organism>
<name>A0A160VCC7_9ZZZZ</name>
<dbReference type="EMBL" id="FAXA01000470">
    <property type="protein sequence ID" value="CUV03748.1"/>
    <property type="molecule type" value="Genomic_DNA"/>
</dbReference>
<protein>
    <submittedName>
        <fullName evidence="6">Choline dehydrogenase</fullName>
        <ecNumber evidence="6">1.1.99.1</ecNumber>
    </submittedName>
</protein>
<evidence type="ECO:0000259" key="5">
    <source>
        <dbReference type="PROSITE" id="PS00624"/>
    </source>
</evidence>
<dbReference type="PANTHER" id="PTHR11552:SF147">
    <property type="entry name" value="CHOLINE DEHYDROGENASE, MITOCHONDRIAL"/>
    <property type="match status" value="1"/>
</dbReference>
<dbReference type="AlphaFoldDB" id="A0A160VCC7"/>
<keyword evidence="4" id="KW-0274">FAD</keyword>
<dbReference type="GO" id="GO:0008812">
    <property type="term" value="F:choline dehydrogenase activity"/>
    <property type="evidence" value="ECO:0007669"/>
    <property type="project" value="UniProtKB-EC"/>
</dbReference>
<evidence type="ECO:0000313" key="6">
    <source>
        <dbReference type="EMBL" id="CUV03748.1"/>
    </source>
</evidence>
<dbReference type="Gene3D" id="3.30.410.40">
    <property type="match status" value="1"/>
</dbReference>
<dbReference type="InterPro" id="IPR036188">
    <property type="entry name" value="FAD/NAD-bd_sf"/>
</dbReference>
<dbReference type="GO" id="GO:0050660">
    <property type="term" value="F:flavin adenine dinucleotide binding"/>
    <property type="evidence" value="ECO:0007669"/>
    <property type="project" value="InterPro"/>
</dbReference>
<evidence type="ECO:0000256" key="1">
    <source>
        <dbReference type="ARBA" id="ARBA00001974"/>
    </source>
</evidence>
<dbReference type="SUPFAM" id="SSF51905">
    <property type="entry name" value="FAD/NAD(P)-binding domain"/>
    <property type="match status" value="1"/>
</dbReference>
<dbReference type="Pfam" id="PF00732">
    <property type="entry name" value="GMC_oxred_N"/>
    <property type="match status" value="1"/>
</dbReference>
<gene>
    <name evidence="6" type="ORF">MGWOODY_Clf2323</name>
</gene>